<reference evidence="1" key="1">
    <citation type="submission" date="2024-05" db="EMBL/GenBank/DDBJ databases">
        <title>Draft genome assemblies of 36 bacteria isolated from hibernating arctic ground squirrels.</title>
        <authorList>
            <person name="McKee H."/>
            <person name="Mullen L."/>
            <person name="Drown D.M."/>
            <person name="Duddleston K.N."/>
        </authorList>
    </citation>
    <scope>NUCLEOTIDE SEQUENCE</scope>
    <source>
        <strain evidence="1">AN1007</strain>
    </source>
</reference>
<dbReference type="InterPro" id="IPR023214">
    <property type="entry name" value="HAD_sf"/>
</dbReference>
<dbReference type="SFLD" id="SFLDS00003">
    <property type="entry name" value="Haloacid_Dehalogenase"/>
    <property type="match status" value="1"/>
</dbReference>
<dbReference type="InterPro" id="IPR036412">
    <property type="entry name" value="HAD-like_sf"/>
</dbReference>
<accession>A0AAU8N9B1</accession>
<dbReference type="AlphaFoldDB" id="A0AAU8N9B1"/>
<dbReference type="NCBIfam" id="TIGR01484">
    <property type="entry name" value="HAD-SF-IIB"/>
    <property type="match status" value="1"/>
</dbReference>
<dbReference type="PROSITE" id="PS01228">
    <property type="entry name" value="COF_1"/>
    <property type="match status" value="1"/>
</dbReference>
<dbReference type="PROSITE" id="PS01229">
    <property type="entry name" value="COF_2"/>
    <property type="match status" value="1"/>
</dbReference>
<protein>
    <submittedName>
        <fullName evidence="1">Cof-type HAD-IIB family hydrolase</fullName>
        <ecNumber evidence="1">3.1.3.-</ecNumber>
    </submittedName>
</protein>
<dbReference type="Gene3D" id="3.40.50.1000">
    <property type="entry name" value="HAD superfamily/HAD-like"/>
    <property type="match status" value="1"/>
</dbReference>
<evidence type="ECO:0000313" key="1">
    <source>
        <dbReference type="EMBL" id="XCP93364.1"/>
    </source>
</evidence>
<dbReference type="InterPro" id="IPR000150">
    <property type="entry name" value="Cof"/>
</dbReference>
<dbReference type="NCBIfam" id="TIGR00099">
    <property type="entry name" value="Cof-subfamily"/>
    <property type="match status" value="1"/>
</dbReference>
<proteinExistence type="predicted"/>
<organism evidence="1">
    <name type="scientific">Paenibacillus sp. AN1007</name>
    <dbReference type="NCBI Taxonomy" id="3151385"/>
    <lineage>
        <taxon>Bacteria</taxon>
        <taxon>Bacillati</taxon>
        <taxon>Bacillota</taxon>
        <taxon>Bacilli</taxon>
        <taxon>Bacillales</taxon>
        <taxon>Paenibacillaceae</taxon>
        <taxon>Paenibacillus</taxon>
    </lineage>
</organism>
<dbReference type="CDD" id="cd07516">
    <property type="entry name" value="HAD_Pase"/>
    <property type="match status" value="1"/>
</dbReference>
<dbReference type="InterPro" id="IPR006379">
    <property type="entry name" value="HAD-SF_hydro_IIB"/>
</dbReference>
<dbReference type="GO" id="GO:0000287">
    <property type="term" value="F:magnesium ion binding"/>
    <property type="evidence" value="ECO:0007669"/>
    <property type="project" value="TreeGrafter"/>
</dbReference>
<dbReference type="Gene3D" id="3.30.1240.10">
    <property type="match status" value="1"/>
</dbReference>
<dbReference type="GO" id="GO:0016791">
    <property type="term" value="F:phosphatase activity"/>
    <property type="evidence" value="ECO:0007669"/>
    <property type="project" value="TreeGrafter"/>
</dbReference>
<name>A0AAU8N9B1_9BACL</name>
<gene>
    <name evidence="1" type="ORF">ABXS70_19330</name>
</gene>
<dbReference type="SFLD" id="SFLDG01140">
    <property type="entry name" value="C2.B:_Phosphomannomutase_and_P"/>
    <property type="match status" value="1"/>
</dbReference>
<dbReference type="RefSeq" id="WP_366290075.1">
    <property type="nucleotide sequence ID" value="NZ_CP159992.1"/>
</dbReference>
<dbReference type="SFLD" id="SFLDG01144">
    <property type="entry name" value="C2.B.4:_PGP_Like"/>
    <property type="match status" value="1"/>
</dbReference>
<dbReference type="EC" id="3.1.3.-" evidence="1"/>
<dbReference type="GO" id="GO:0005829">
    <property type="term" value="C:cytosol"/>
    <property type="evidence" value="ECO:0007669"/>
    <property type="project" value="TreeGrafter"/>
</dbReference>
<dbReference type="EMBL" id="CP159992">
    <property type="protein sequence ID" value="XCP93364.1"/>
    <property type="molecule type" value="Genomic_DNA"/>
</dbReference>
<dbReference type="Pfam" id="PF08282">
    <property type="entry name" value="Hydrolase_3"/>
    <property type="match status" value="1"/>
</dbReference>
<sequence length="300" mass="33160">MKLFATDLDGTLLNRDSQISRENAEAIQKAQTSGMKVTIATGRVYSDVVEISRQGGIKTPIIGSNGATIHDENGERLFHLPFERETAASVMKWLEDQHIYYEASTQMGIYAPISSHETMLAELERVLGSRPGEDVERMIRSIKKHYSKKDYHRVTSHLEIPADAFIYNIMAFSMNPDKLQRGREYFSSRTDVAMVVSFEHNFEMQHPDVSKGNALAKLAAHFNIAMKDTAAIGDNFNDVSMLQMAGLGIAMGNAEPEIRALAKTITLTNTEHGVAHAIHSLLEGKPIAPAQAETTVTEGL</sequence>
<dbReference type="SUPFAM" id="SSF56784">
    <property type="entry name" value="HAD-like"/>
    <property type="match status" value="1"/>
</dbReference>
<keyword evidence="1" id="KW-0378">Hydrolase</keyword>
<dbReference type="PANTHER" id="PTHR10000:SF55">
    <property type="entry name" value="5-AMINO-6-(5-PHOSPHO-D-RIBITYLAMINO)URACIL PHOSPHATASE YCSE"/>
    <property type="match status" value="1"/>
</dbReference>
<dbReference type="PANTHER" id="PTHR10000">
    <property type="entry name" value="PHOSPHOSERINE PHOSPHATASE"/>
    <property type="match status" value="1"/>
</dbReference>